<dbReference type="KEGG" id="bpor:BPO_0256"/>
<gene>
    <name evidence="2" type="ORF">BPO_0256</name>
</gene>
<sequence length="224" mass="24742">MEKYPEVSPYAYTLNNPIKYIDPDGRDVIILGNTAGAKGAGHQAILVGNDKKGWIYISKDGAANGGAYGDSRFIIKQYKSLNEFKNSPHNFEVKGYHSNVGGGESKDMVFKLDKNGNKIQRYDQAYRIDTDDKLDAFAASKAAGIAREDYCLTAGDCSDIPTAFLNYAKTPQGEKLKNGEGKGLWMERPNAKQKKIESSNKGKDYDKQLKPDSLKLKQGEKGEK</sequence>
<evidence type="ECO:0000313" key="3">
    <source>
        <dbReference type="Proteomes" id="UP001432059"/>
    </source>
</evidence>
<dbReference type="Gene3D" id="2.180.10.10">
    <property type="entry name" value="RHS repeat-associated core"/>
    <property type="match status" value="1"/>
</dbReference>
<feature type="compositionally biased region" description="Basic and acidic residues" evidence="1">
    <location>
        <begin position="194"/>
        <end position="224"/>
    </location>
</feature>
<dbReference type="EMBL" id="CP136426">
    <property type="protein sequence ID" value="WOC50903.1"/>
    <property type="molecule type" value="Genomic_DNA"/>
</dbReference>
<accession>A0AAU0EZ86</accession>
<dbReference type="AlphaFoldDB" id="A0AAU0EZ86"/>
<name>A0AAU0EZ86_9FLAO</name>
<dbReference type="Proteomes" id="UP001432059">
    <property type="component" value="Chromosome"/>
</dbReference>
<protein>
    <recommendedName>
        <fullName evidence="4">RHS repeat-associated core domain-containing protein</fullName>
    </recommendedName>
</protein>
<reference evidence="2" key="1">
    <citation type="submission" date="2023-10" db="EMBL/GenBank/DDBJ databases">
        <title>Characterization and whole genome sequencing of a novel strain of Bergeyella porcorum QD2021 isolated from pig.</title>
        <authorList>
            <person name="Liu G."/>
            <person name="Chen C."/>
            <person name="Han X."/>
        </authorList>
    </citation>
    <scope>NUCLEOTIDE SEQUENCE</scope>
    <source>
        <strain evidence="2">QD2021</strain>
    </source>
</reference>
<organism evidence="2 3">
    <name type="scientific">Bergeyella porcorum</name>
    <dbReference type="NCBI Taxonomy" id="1735111"/>
    <lineage>
        <taxon>Bacteria</taxon>
        <taxon>Pseudomonadati</taxon>
        <taxon>Bacteroidota</taxon>
        <taxon>Flavobacteriia</taxon>
        <taxon>Flavobacteriales</taxon>
        <taxon>Weeksellaceae</taxon>
        <taxon>Bergeyella</taxon>
    </lineage>
</organism>
<evidence type="ECO:0000256" key="1">
    <source>
        <dbReference type="SAM" id="MobiDB-lite"/>
    </source>
</evidence>
<evidence type="ECO:0008006" key="4">
    <source>
        <dbReference type="Google" id="ProtNLM"/>
    </source>
</evidence>
<feature type="region of interest" description="Disordered" evidence="1">
    <location>
        <begin position="176"/>
        <end position="224"/>
    </location>
</feature>
<evidence type="ECO:0000313" key="2">
    <source>
        <dbReference type="EMBL" id="WOC50903.1"/>
    </source>
</evidence>
<proteinExistence type="predicted"/>
<keyword evidence="3" id="KW-1185">Reference proteome</keyword>